<name>A0A835BAV4_9POAL</name>
<dbReference type="Proteomes" id="UP000636709">
    <property type="component" value="Unassembled WGS sequence"/>
</dbReference>
<protein>
    <submittedName>
        <fullName evidence="1">Uncharacterized protein</fullName>
    </submittedName>
</protein>
<evidence type="ECO:0000313" key="1">
    <source>
        <dbReference type="EMBL" id="KAF8692994.1"/>
    </source>
</evidence>
<dbReference type="AlphaFoldDB" id="A0A835BAV4"/>
<sequence>MGAVKGKPPLSGSSLASRLRALGGHFTSRVKESLLLGVRKALGVVTTHYQADLSKLAAGYVVADDLNDEEVVAAMEEADAAADGTARVLAGHFKGVLFPSEDGGGWDDLGGGGDP</sequence>
<comment type="caution">
    <text evidence="1">The sequence shown here is derived from an EMBL/GenBank/DDBJ whole genome shotgun (WGS) entry which is preliminary data.</text>
</comment>
<dbReference type="EMBL" id="JACEFO010001926">
    <property type="protein sequence ID" value="KAF8692994.1"/>
    <property type="molecule type" value="Genomic_DNA"/>
</dbReference>
<evidence type="ECO:0000313" key="2">
    <source>
        <dbReference type="Proteomes" id="UP000636709"/>
    </source>
</evidence>
<gene>
    <name evidence="1" type="ORF">HU200_039362</name>
</gene>
<reference evidence="1" key="1">
    <citation type="submission" date="2020-07" db="EMBL/GenBank/DDBJ databases">
        <title>Genome sequence and genetic diversity analysis of an under-domesticated orphan crop, white fonio (Digitaria exilis).</title>
        <authorList>
            <person name="Bennetzen J.L."/>
            <person name="Chen S."/>
            <person name="Ma X."/>
            <person name="Wang X."/>
            <person name="Yssel A.E.J."/>
            <person name="Chaluvadi S.R."/>
            <person name="Johnson M."/>
            <person name="Gangashetty P."/>
            <person name="Hamidou F."/>
            <person name="Sanogo M.D."/>
            <person name="Zwaenepoel A."/>
            <person name="Wallace J."/>
            <person name="Van De Peer Y."/>
            <person name="Van Deynze A."/>
        </authorList>
    </citation>
    <scope>NUCLEOTIDE SEQUENCE</scope>
    <source>
        <tissue evidence="1">Leaves</tissue>
    </source>
</reference>
<organism evidence="1 2">
    <name type="scientific">Digitaria exilis</name>
    <dbReference type="NCBI Taxonomy" id="1010633"/>
    <lineage>
        <taxon>Eukaryota</taxon>
        <taxon>Viridiplantae</taxon>
        <taxon>Streptophyta</taxon>
        <taxon>Embryophyta</taxon>
        <taxon>Tracheophyta</taxon>
        <taxon>Spermatophyta</taxon>
        <taxon>Magnoliopsida</taxon>
        <taxon>Liliopsida</taxon>
        <taxon>Poales</taxon>
        <taxon>Poaceae</taxon>
        <taxon>PACMAD clade</taxon>
        <taxon>Panicoideae</taxon>
        <taxon>Panicodae</taxon>
        <taxon>Paniceae</taxon>
        <taxon>Anthephorinae</taxon>
        <taxon>Digitaria</taxon>
    </lineage>
</organism>
<accession>A0A835BAV4</accession>
<proteinExistence type="predicted"/>
<keyword evidence="2" id="KW-1185">Reference proteome</keyword>
<dbReference type="Gramene" id="Dexi1A01G0021900.1">
    <property type="protein sequence ID" value="Dexi1A01G0021900.1:cds"/>
    <property type="gene ID" value="Dexi1A01G0021900"/>
</dbReference>